<dbReference type="Gene3D" id="1.10.40.30">
    <property type="entry name" value="Fumarase/aspartase (C-terminal domain)"/>
    <property type="match status" value="1"/>
</dbReference>
<dbReference type="EC" id="4.3.2.1" evidence="2 6"/>
<dbReference type="Gene3D" id="1.20.200.10">
    <property type="entry name" value="Fumarase/aspartase (Central domain)"/>
    <property type="match status" value="1"/>
</dbReference>
<organism evidence="9 10">
    <name type="scientific">Caloramator mitchellensis</name>
    <dbReference type="NCBI Taxonomy" id="908809"/>
    <lineage>
        <taxon>Bacteria</taxon>
        <taxon>Bacillati</taxon>
        <taxon>Bacillota</taxon>
        <taxon>Clostridia</taxon>
        <taxon>Eubacteriales</taxon>
        <taxon>Clostridiaceae</taxon>
        <taxon>Caloramator</taxon>
    </lineage>
</organism>
<dbReference type="UniPathway" id="UPA00068">
    <property type="reaction ID" value="UER00114"/>
</dbReference>
<gene>
    <name evidence="6 9" type="primary">argH</name>
    <name evidence="9" type="ORF">ABG79_00784</name>
</gene>
<keyword evidence="4 6" id="KW-0028">Amino-acid biosynthesis</keyword>
<feature type="domain" description="Fumarate lyase N-terminal" evidence="7">
    <location>
        <begin position="6"/>
        <end position="299"/>
    </location>
</feature>
<evidence type="ECO:0000256" key="4">
    <source>
        <dbReference type="ARBA" id="ARBA00022605"/>
    </source>
</evidence>
<comment type="similarity">
    <text evidence="6">Belongs to the lyase 1 family. Argininosuccinate lyase subfamily.</text>
</comment>
<accession>A0A0R3JV44</accession>
<evidence type="ECO:0000313" key="10">
    <source>
        <dbReference type="Proteomes" id="UP000052015"/>
    </source>
</evidence>
<reference evidence="9 10" key="1">
    <citation type="submission" date="2015-09" db="EMBL/GenBank/DDBJ databases">
        <title>Draft genome sequence of a Caloramator mitchellensis, a moderate thermophile from the Great Artesian Basin of Australia.</title>
        <authorList>
            <person name="Patel B.K."/>
        </authorList>
    </citation>
    <scope>NUCLEOTIDE SEQUENCE [LARGE SCALE GENOMIC DNA]</scope>
    <source>
        <strain evidence="9 10">VF08</strain>
    </source>
</reference>
<comment type="subcellular location">
    <subcellularLocation>
        <location evidence="6">Cytoplasm</location>
    </subcellularLocation>
</comment>
<keyword evidence="6" id="KW-0963">Cytoplasm</keyword>
<dbReference type="InterPro" id="IPR024083">
    <property type="entry name" value="Fumarase/histidase_N"/>
</dbReference>
<protein>
    <recommendedName>
        <fullName evidence="2 6">Argininosuccinate lyase</fullName>
        <shortName evidence="6">ASAL</shortName>
        <ecNumber evidence="2 6">4.3.2.1</ecNumber>
    </recommendedName>
    <alternativeName>
        <fullName evidence="6">Arginosuccinase</fullName>
    </alternativeName>
</protein>
<dbReference type="GO" id="GO:0004056">
    <property type="term" value="F:argininosuccinate lyase activity"/>
    <property type="evidence" value="ECO:0007669"/>
    <property type="project" value="UniProtKB-UniRule"/>
</dbReference>
<dbReference type="STRING" id="908809.ABG79_00784"/>
<name>A0A0R3JV44_CALMK</name>
<comment type="pathway">
    <text evidence="1 6">Amino-acid biosynthesis; L-arginine biosynthesis; L-arginine from L-ornithine and carbamoyl phosphate: step 3/3.</text>
</comment>
<dbReference type="GO" id="GO:0042450">
    <property type="term" value="P:L-arginine biosynthetic process via ornithine"/>
    <property type="evidence" value="ECO:0007669"/>
    <property type="project" value="UniProtKB-UniRule"/>
</dbReference>
<dbReference type="InterPro" id="IPR029419">
    <property type="entry name" value="Arg_succ_lyase_C"/>
</dbReference>
<feature type="domain" description="Argininosuccinate lyase C-terminal" evidence="8">
    <location>
        <begin position="362"/>
        <end position="430"/>
    </location>
</feature>
<dbReference type="HAMAP" id="MF_00006">
    <property type="entry name" value="Arg_succ_lyase"/>
    <property type="match status" value="1"/>
</dbReference>
<dbReference type="AlphaFoldDB" id="A0A0R3JV44"/>
<dbReference type="PATRIC" id="fig|908809.3.peg.792"/>
<evidence type="ECO:0000256" key="2">
    <source>
        <dbReference type="ARBA" id="ARBA00012338"/>
    </source>
</evidence>
<dbReference type="GO" id="GO:0005829">
    <property type="term" value="C:cytosol"/>
    <property type="evidence" value="ECO:0007669"/>
    <property type="project" value="TreeGrafter"/>
</dbReference>
<dbReference type="Pfam" id="PF14698">
    <property type="entry name" value="ASL_C2"/>
    <property type="match status" value="1"/>
</dbReference>
<dbReference type="InterPro" id="IPR022761">
    <property type="entry name" value="Fumarate_lyase_N"/>
</dbReference>
<evidence type="ECO:0000259" key="8">
    <source>
        <dbReference type="Pfam" id="PF14698"/>
    </source>
</evidence>
<evidence type="ECO:0000256" key="1">
    <source>
        <dbReference type="ARBA" id="ARBA00004941"/>
    </source>
</evidence>
<dbReference type="CDD" id="cd01359">
    <property type="entry name" value="Argininosuccinate_lyase"/>
    <property type="match status" value="1"/>
</dbReference>
<dbReference type="InterPro" id="IPR020557">
    <property type="entry name" value="Fumarate_lyase_CS"/>
</dbReference>
<dbReference type="PRINTS" id="PR00149">
    <property type="entry name" value="FUMRATELYASE"/>
</dbReference>
<keyword evidence="5 6" id="KW-0456">Lyase</keyword>
<dbReference type="OrthoDB" id="9769623at2"/>
<dbReference type="FunFam" id="1.10.40.30:FF:000001">
    <property type="entry name" value="Argininosuccinate lyase"/>
    <property type="match status" value="1"/>
</dbReference>
<dbReference type="Gene3D" id="1.10.275.10">
    <property type="entry name" value="Fumarase/aspartase (N-terminal domain)"/>
    <property type="match status" value="1"/>
</dbReference>
<dbReference type="EMBL" id="LKHP01000003">
    <property type="protein sequence ID" value="KRQ87446.1"/>
    <property type="molecule type" value="Genomic_DNA"/>
</dbReference>
<dbReference type="InterPro" id="IPR008948">
    <property type="entry name" value="L-Aspartase-like"/>
</dbReference>
<sequence length="438" mass="49978">MKLWGGRFNKDQNELMKEFNSSFGFDKRLIFEDIKGSIAHARMLKKIGVFSDDEFGLIDESLNELIKQIRSCQIEVDGDFEDVHTFVENFLVQKLGDLGKKIHTARSRNDQVALDMRLYLKNACNNVIDYIEALRVALSKKGAENPYLMPGFTHLQPAQIITFKYYLSAYNSMLQRDKKRLINAIDNMDKNPLGSCALAGTTHDIDMEYTSDILGFIKPVDNFIDGVSDRDFVIEVLAALSILMMHLSRLCEDLIIYSSNQFRFITINDQYSTGSSIMPQKKNPDSLELIRGKTGRVYGDLVALLTTMKALPLAYNKDMQEDKEPVFDAIDTVIACIRVMKGVIETLKVNKDEMLISLNKGFINATEVADYLVKKGVAFRSAHEIVGRIVLFCEEKNRNIHELSIEELKKFSELFDNDIYPYIDYFNIVNKGIKKAML</sequence>
<comment type="catalytic activity">
    <reaction evidence="6">
        <text>2-(N(omega)-L-arginino)succinate = fumarate + L-arginine</text>
        <dbReference type="Rhea" id="RHEA:24020"/>
        <dbReference type="ChEBI" id="CHEBI:29806"/>
        <dbReference type="ChEBI" id="CHEBI:32682"/>
        <dbReference type="ChEBI" id="CHEBI:57472"/>
        <dbReference type="EC" id="4.3.2.1"/>
    </reaction>
</comment>
<comment type="caution">
    <text evidence="9">The sequence shown here is derived from an EMBL/GenBank/DDBJ whole genome shotgun (WGS) entry which is preliminary data.</text>
</comment>
<keyword evidence="3 6" id="KW-0055">Arginine biosynthesis</keyword>
<dbReference type="FunFam" id="1.20.200.10:FF:000002">
    <property type="entry name" value="Argininosuccinate lyase"/>
    <property type="match status" value="1"/>
</dbReference>
<dbReference type="InterPro" id="IPR009049">
    <property type="entry name" value="Argininosuccinate_lyase"/>
</dbReference>
<evidence type="ECO:0000256" key="3">
    <source>
        <dbReference type="ARBA" id="ARBA00022571"/>
    </source>
</evidence>
<dbReference type="PANTHER" id="PTHR43814">
    <property type="entry name" value="ARGININOSUCCINATE LYASE"/>
    <property type="match status" value="1"/>
</dbReference>
<evidence type="ECO:0000259" key="7">
    <source>
        <dbReference type="Pfam" id="PF00206"/>
    </source>
</evidence>
<evidence type="ECO:0000313" key="9">
    <source>
        <dbReference type="EMBL" id="KRQ87446.1"/>
    </source>
</evidence>
<dbReference type="NCBIfam" id="TIGR00838">
    <property type="entry name" value="argH"/>
    <property type="match status" value="1"/>
</dbReference>
<evidence type="ECO:0000256" key="6">
    <source>
        <dbReference type="HAMAP-Rule" id="MF_00006"/>
    </source>
</evidence>
<evidence type="ECO:0000256" key="5">
    <source>
        <dbReference type="ARBA" id="ARBA00023239"/>
    </source>
</evidence>
<dbReference type="PANTHER" id="PTHR43814:SF1">
    <property type="entry name" value="ARGININOSUCCINATE LYASE"/>
    <property type="match status" value="1"/>
</dbReference>
<keyword evidence="10" id="KW-1185">Reference proteome</keyword>
<dbReference type="InterPro" id="IPR000362">
    <property type="entry name" value="Fumarate_lyase_fam"/>
</dbReference>
<proteinExistence type="inferred from homology"/>
<dbReference type="PROSITE" id="PS00163">
    <property type="entry name" value="FUMARATE_LYASES"/>
    <property type="match status" value="1"/>
</dbReference>
<dbReference type="RefSeq" id="WP_057977316.1">
    <property type="nucleotide sequence ID" value="NZ_LKHP01000003.1"/>
</dbReference>
<dbReference type="Proteomes" id="UP000052015">
    <property type="component" value="Unassembled WGS sequence"/>
</dbReference>
<dbReference type="SUPFAM" id="SSF48557">
    <property type="entry name" value="L-aspartase-like"/>
    <property type="match status" value="1"/>
</dbReference>
<dbReference type="Pfam" id="PF00206">
    <property type="entry name" value="Lyase_1"/>
    <property type="match status" value="1"/>
</dbReference>
<dbReference type="PRINTS" id="PR00145">
    <property type="entry name" value="ARGSUCLYASE"/>
</dbReference>